<protein>
    <submittedName>
        <fullName evidence="1">Uncharacterized protein</fullName>
    </submittedName>
</protein>
<organism evidence="1">
    <name type="scientific">viral metagenome</name>
    <dbReference type="NCBI Taxonomy" id="1070528"/>
    <lineage>
        <taxon>unclassified sequences</taxon>
        <taxon>metagenomes</taxon>
        <taxon>organismal metagenomes</taxon>
    </lineage>
</organism>
<reference evidence="1" key="1">
    <citation type="submission" date="2020-03" db="EMBL/GenBank/DDBJ databases">
        <title>The deep terrestrial virosphere.</title>
        <authorList>
            <person name="Holmfeldt K."/>
            <person name="Nilsson E."/>
            <person name="Simone D."/>
            <person name="Lopez-Fernandez M."/>
            <person name="Wu X."/>
            <person name="de Brujin I."/>
            <person name="Lundin D."/>
            <person name="Andersson A."/>
            <person name="Bertilsson S."/>
            <person name="Dopson M."/>
        </authorList>
    </citation>
    <scope>NUCLEOTIDE SEQUENCE</scope>
    <source>
        <strain evidence="1">MM415B02848</strain>
    </source>
</reference>
<evidence type="ECO:0000313" key="1">
    <source>
        <dbReference type="EMBL" id="QJA88016.1"/>
    </source>
</evidence>
<sequence>MTNYDKIPEHCRGGMRRYVEEGVIPGEFLQAVICNDLVESFGRADDINSDRLRDYAGFLYNEIPSLSWGSKEKMRAWAKMKETEPIKL</sequence>
<dbReference type="EMBL" id="MT142747">
    <property type="protein sequence ID" value="QJA88016.1"/>
    <property type="molecule type" value="Genomic_DNA"/>
</dbReference>
<name>A0A6M3L0K0_9ZZZZ</name>
<gene>
    <name evidence="1" type="ORF">MM415B02848_0016</name>
</gene>
<dbReference type="AlphaFoldDB" id="A0A6M3L0K0"/>
<accession>A0A6M3L0K0</accession>
<proteinExistence type="predicted"/>